<reference evidence="2" key="1">
    <citation type="submission" date="2020-06" db="EMBL/GenBank/DDBJ databases">
        <authorList>
            <person name="Li T."/>
            <person name="Hu X."/>
            <person name="Zhang T."/>
            <person name="Song X."/>
            <person name="Zhang H."/>
            <person name="Dai N."/>
            <person name="Sheng W."/>
            <person name="Hou X."/>
            <person name="Wei L."/>
        </authorList>
    </citation>
    <scope>NUCLEOTIDE SEQUENCE</scope>
    <source>
        <strain evidence="2">G01</strain>
        <tissue evidence="2">Leaf</tissue>
    </source>
</reference>
<dbReference type="PANTHER" id="PTHR31286">
    <property type="entry name" value="GLYCINE-RICH CELL WALL STRUCTURAL PROTEIN 1.8-LIKE"/>
    <property type="match status" value="1"/>
</dbReference>
<dbReference type="AlphaFoldDB" id="A0AAW2K0F4"/>
<name>A0AAW2K0F4_9LAMI</name>
<dbReference type="InterPro" id="IPR036691">
    <property type="entry name" value="Endo/exonu/phosph_ase_sf"/>
</dbReference>
<proteinExistence type="predicted"/>
<gene>
    <name evidence="2" type="ORF">Sangu_3129600</name>
</gene>
<dbReference type="GO" id="GO:0003824">
    <property type="term" value="F:catalytic activity"/>
    <property type="evidence" value="ECO:0007669"/>
    <property type="project" value="InterPro"/>
</dbReference>
<dbReference type="SUPFAM" id="SSF56219">
    <property type="entry name" value="DNase I-like"/>
    <property type="match status" value="1"/>
</dbReference>
<reference evidence="2" key="2">
    <citation type="journal article" date="2024" name="Plant">
        <title>Genomic evolution and insights into agronomic trait innovations of Sesamum species.</title>
        <authorList>
            <person name="Miao H."/>
            <person name="Wang L."/>
            <person name="Qu L."/>
            <person name="Liu H."/>
            <person name="Sun Y."/>
            <person name="Le M."/>
            <person name="Wang Q."/>
            <person name="Wei S."/>
            <person name="Zheng Y."/>
            <person name="Lin W."/>
            <person name="Duan Y."/>
            <person name="Cao H."/>
            <person name="Xiong S."/>
            <person name="Wang X."/>
            <person name="Wei L."/>
            <person name="Li C."/>
            <person name="Ma Q."/>
            <person name="Ju M."/>
            <person name="Zhao R."/>
            <person name="Li G."/>
            <person name="Mu C."/>
            <person name="Tian Q."/>
            <person name="Mei H."/>
            <person name="Zhang T."/>
            <person name="Gao T."/>
            <person name="Zhang H."/>
        </authorList>
    </citation>
    <scope>NUCLEOTIDE SEQUENCE</scope>
    <source>
        <strain evidence="2">G01</strain>
    </source>
</reference>
<evidence type="ECO:0000313" key="2">
    <source>
        <dbReference type="EMBL" id="KAL0300284.1"/>
    </source>
</evidence>
<comment type="caution">
    <text evidence="2">The sequence shown here is derived from an EMBL/GenBank/DDBJ whole genome shotgun (WGS) entry which is preliminary data.</text>
</comment>
<feature type="domain" description="Endonuclease/exonuclease/phosphatase" evidence="1">
    <location>
        <begin position="217"/>
        <end position="440"/>
    </location>
</feature>
<dbReference type="Pfam" id="PF03372">
    <property type="entry name" value="Exo_endo_phos"/>
    <property type="match status" value="1"/>
</dbReference>
<sequence>MEDVIEGGPWLFQGQPIVLQVWEQGMSLRRQKHTKIPVWIRLKHLPMEYWTVEGLSAVASGVGNPLYSDKITKNCSRLDFARVCVMLDYDSTLPKHLVVISPITREGTEVATRVDVEYEWLPQRCKLCCSLGHSLTNCPDNKKKVYVPPVTMFVKKASPVVKPAEMEADMVAEVEGSQSAPCNEDIPLFPTAREETVNKTVDLTIEPNVRGPMIKVASWNVRGLNGIDHQKAVAQLVKDYCIQFIGLIETRVSIANVQRVRANFLHSWSWFDDYSGPAGRIWLAWCNLDVNVDILWVDTQLIHCRATNKRTHTKCLISVLYGDCDLIPRRDMWTAIKNLAENITDEPWLILGDFNAVIDTSEVCGRAADTTASMTEFRNCILETGLIHLPFTGSPFTWHNCSEGPRSLWKRLDRMLVNAEWLNKWPESSYISALPSTSDHSPLILNSANRGNDHGMFRFDNYLTKRSGFLILSDRFGGTGLLERIYMGLSLS</sequence>
<dbReference type="InterPro" id="IPR005135">
    <property type="entry name" value="Endo/exonuclease/phosphatase"/>
</dbReference>
<dbReference type="PANTHER" id="PTHR31286:SF165">
    <property type="entry name" value="DUF4283 DOMAIN-CONTAINING PROTEIN"/>
    <property type="match status" value="1"/>
</dbReference>
<dbReference type="EMBL" id="JACGWK010000363">
    <property type="protein sequence ID" value="KAL0300284.1"/>
    <property type="molecule type" value="Genomic_DNA"/>
</dbReference>
<accession>A0AAW2K0F4</accession>
<dbReference type="Gene3D" id="3.60.10.10">
    <property type="entry name" value="Endonuclease/exonuclease/phosphatase"/>
    <property type="match status" value="1"/>
</dbReference>
<organism evidence="2">
    <name type="scientific">Sesamum angustifolium</name>
    <dbReference type="NCBI Taxonomy" id="2727405"/>
    <lineage>
        <taxon>Eukaryota</taxon>
        <taxon>Viridiplantae</taxon>
        <taxon>Streptophyta</taxon>
        <taxon>Embryophyta</taxon>
        <taxon>Tracheophyta</taxon>
        <taxon>Spermatophyta</taxon>
        <taxon>Magnoliopsida</taxon>
        <taxon>eudicotyledons</taxon>
        <taxon>Gunneridae</taxon>
        <taxon>Pentapetalae</taxon>
        <taxon>asterids</taxon>
        <taxon>lamiids</taxon>
        <taxon>Lamiales</taxon>
        <taxon>Pedaliaceae</taxon>
        <taxon>Sesamum</taxon>
    </lineage>
</organism>
<protein>
    <recommendedName>
        <fullName evidence="1">Endonuclease/exonuclease/phosphatase domain-containing protein</fullName>
    </recommendedName>
</protein>
<dbReference type="InterPro" id="IPR040256">
    <property type="entry name" value="At4g02000-like"/>
</dbReference>
<evidence type="ECO:0000259" key="1">
    <source>
        <dbReference type="Pfam" id="PF03372"/>
    </source>
</evidence>